<organism evidence="1">
    <name type="scientific">human gut metagenome</name>
    <dbReference type="NCBI Taxonomy" id="408170"/>
    <lineage>
        <taxon>unclassified sequences</taxon>
        <taxon>metagenomes</taxon>
        <taxon>organismal metagenomes</taxon>
    </lineage>
</organism>
<reference evidence="1" key="1">
    <citation type="submission" date="2013-12" db="EMBL/GenBank/DDBJ databases">
        <title>A Varibaculum cambriense genome reconstructed from a premature infant gut community with otherwise low bacterial novelty that shifts toward anaerobic metabolism during the third week of life.</title>
        <authorList>
            <person name="Brown C.T."/>
            <person name="Sharon I."/>
            <person name="Thomas B.C."/>
            <person name="Castelle C.J."/>
            <person name="Morowitz M.J."/>
            <person name="Banfield J.F."/>
        </authorList>
    </citation>
    <scope>NUCLEOTIDE SEQUENCE</scope>
</reference>
<feature type="non-terminal residue" evidence="1">
    <location>
        <position position="1"/>
    </location>
</feature>
<name>W1YR48_9ZZZZ</name>
<dbReference type="EMBL" id="AZMM01001046">
    <property type="protein sequence ID" value="ETJ44952.1"/>
    <property type="molecule type" value="Genomic_DNA"/>
</dbReference>
<protein>
    <submittedName>
        <fullName evidence="1">ABC superfamily ATP binding cassette transporter, binding protein</fullName>
    </submittedName>
</protein>
<evidence type="ECO:0000313" key="1">
    <source>
        <dbReference type="EMBL" id="ETJ44952.1"/>
    </source>
</evidence>
<comment type="caution">
    <text evidence="1">The sequence shown here is derived from an EMBL/GenBank/DDBJ whole genome shotgun (WGS) entry which is preliminary data.</text>
</comment>
<proteinExistence type="predicted"/>
<gene>
    <name evidence="1" type="ORF">Q604_UNBC01046G0001</name>
</gene>
<dbReference type="AlphaFoldDB" id="W1YR48"/>
<accession>W1YR48</accession>
<sequence length="68" mass="7267">GKPLEHQYEIGKAFALLRPATPGYKTISSVFDKALRDIASGADVQASLDQAVKDIDADITSNNGYKVS</sequence>